<evidence type="ECO:0000256" key="1">
    <source>
        <dbReference type="SAM" id="Phobius"/>
    </source>
</evidence>
<dbReference type="EMBL" id="BGZK01000503">
    <property type="protein sequence ID" value="GBP47502.1"/>
    <property type="molecule type" value="Genomic_DNA"/>
</dbReference>
<evidence type="ECO:0000313" key="2">
    <source>
        <dbReference type="EMBL" id="GBP47502.1"/>
    </source>
</evidence>
<keyword evidence="1" id="KW-0472">Membrane</keyword>
<dbReference type="Proteomes" id="UP000299102">
    <property type="component" value="Unassembled WGS sequence"/>
</dbReference>
<keyword evidence="3" id="KW-1185">Reference proteome</keyword>
<organism evidence="2 3">
    <name type="scientific">Eumeta variegata</name>
    <name type="common">Bagworm moth</name>
    <name type="synonym">Eumeta japonica</name>
    <dbReference type="NCBI Taxonomy" id="151549"/>
    <lineage>
        <taxon>Eukaryota</taxon>
        <taxon>Metazoa</taxon>
        <taxon>Ecdysozoa</taxon>
        <taxon>Arthropoda</taxon>
        <taxon>Hexapoda</taxon>
        <taxon>Insecta</taxon>
        <taxon>Pterygota</taxon>
        <taxon>Neoptera</taxon>
        <taxon>Endopterygota</taxon>
        <taxon>Lepidoptera</taxon>
        <taxon>Glossata</taxon>
        <taxon>Ditrysia</taxon>
        <taxon>Tineoidea</taxon>
        <taxon>Psychidae</taxon>
        <taxon>Oiketicinae</taxon>
        <taxon>Eumeta</taxon>
    </lineage>
</organism>
<proteinExistence type="predicted"/>
<name>A0A4C1WAG1_EUMVA</name>
<feature type="transmembrane region" description="Helical" evidence="1">
    <location>
        <begin position="82"/>
        <end position="100"/>
    </location>
</feature>
<evidence type="ECO:0000313" key="3">
    <source>
        <dbReference type="Proteomes" id="UP000299102"/>
    </source>
</evidence>
<keyword evidence="1" id="KW-1133">Transmembrane helix</keyword>
<sequence>MALLREICEVHGHTVSIIMYAAHMRSVCGCAIYKLQRDWYIRHVHSELLPCNDRSCASVAVDPSYAPGHLAFTRSRDGGRPLLPIAAVLALCAAVTNGYSCTTFCLILIVLISVLNMASVASGLLAAGGPPMSQRSLPLDELNILFVKFLEQQSYDVPSEGENIIHATVSKANSRDSSSYLSVSSSVKRKSKKVTRRLCKSSGSDANDPSMEVEINHEKLVIQRDSPTFPALFVIKMTAAVPKQTTIRVKNFLAIGTKPSLHQLTLAISPSRI</sequence>
<dbReference type="AlphaFoldDB" id="A0A4C1WAG1"/>
<protein>
    <submittedName>
        <fullName evidence="2">Uncharacterized protein</fullName>
    </submittedName>
</protein>
<keyword evidence="1" id="KW-0812">Transmembrane</keyword>
<accession>A0A4C1WAG1</accession>
<comment type="caution">
    <text evidence="2">The sequence shown here is derived from an EMBL/GenBank/DDBJ whole genome shotgun (WGS) entry which is preliminary data.</text>
</comment>
<gene>
    <name evidence="2" type="ORF">EVAR_30590_1</name>
</gene>
<reference evidence="2 3" key="1">
    <citation type="journal article" date="2019" name="Commun. Biol.">
        <title>The bagworm genome reveals a unique fibroin gene that provides high tensile strength.</title>
        <authorList>
            <person name="Kono N."/>
            <person name="Nakamura H."/>
            <person name="Ohtoshi R."/>
            <person name="Tomita M."/>
            <person name="Numata K."/>
            <person name="Arakawa K."/>
        </authorList>
    </citation>
    <scope>NUCLEOTIDE SEQUENCE [LARGE SCALE GENOMIC DNA]</scope>
</reference>
<feature type="transmembrane region" description="Helical" evidence="1">
    <location>
        <begin position="106"/>
        <end position="127"/>
    </location>
</feature>